<feature type="compositionally biased region" description="Basic and acidic residues" evidence="1">
    <location>
        <begin position="60"/>
        <end position="69"/>
    </location>
</feature>
<reference evidence="3" key="1">
    <citation type="submission" date="2025-08" db="UniProtKB">
        <authorList>
            <consortium name="RefSeq"/>
        </authorList>
    </citation>
    <scope>IDENTIFICATION</scope>
    <source>
        <tissue evidence="3">Blood</tissue>
    </source>
</reference>
<keyword evidence="2" id="KW-1185">Reference proteome</keyword>
<feature type="compositionally biased region" description="Pro residues" evidence="1">
    <location>
        <begin position="102"/>
        <end position="114"/>
    </location>
</feature>
<feature type="compositionally biased region" description="Low complexity" evidence="1">
    <location>
        <begin position="253"/>
        <end position="281"/>
    </location>
</feature>
<feature type="region of interest" description="Disordered" evidence="1">
    <location>
        <begin position="33"/>
        <end position="329"/>
    </location>
</feature>
<evidence type="ECO:0000313" key="2">
    <source>
        <dbReference type="Proteomes" id="UP001652662"/>
    </source>
</evidence>
<feature type="compositionally biased region" description="Polar residues" evidence="1">
    <location>
        <begin position="39"/>
        <end position="51"/>
    </location>
</feature>
<name>A0ABM4LPU1_EQUPR</name>
<protein>
    <submittedName>
        <fullName evidence="3">Collagen alpha-1(I) chain-like</fullName>
    </submittedName>
</protein>
<dbReference type="GeneID" id="103567545"/>
<feature type="compositionally biased region" description="Low complexity" evidence="1">
    <location>
        <begin position="144"/>
        <end position="157"/>
    </location>
</feature>
<gene>
    <name evidence="3" type="primary">LOC103567545</name>
</gene>
<feature type="compositionally biased region" description="Low complexity" evidence="1">
    <location>
        <begin position="312"/>
        <end position="329"/>
    </location>
</feature>
<feature type="compositionally biased region" description="Pro residues" evidence="1">
    <location>
        <begin position="205"/>
        <end position="216"/>
    </location>
</feature>
<proteinExistence type="predicted"/>
<sequence length="329" mass="33434">MIPWNRKQQAFALPSLARPVLRLCTHHSPPPPAVAAGTGCSSGRQGGSAPSSFRPLGHKSAPEGKEAARKGLGNSEGWLARPEPGAGEVTSAAKVEQVLVSPSPPGEHLCPPPEQQGLSPRERSGRLSAPGRPGTSVPLGCCGRRGAARGAQVSAAAPPSGGKGLCPRSGTRWGENFRSACPERPEGLAGLPEAPAREPTSRAPRPSPSIPPPPSPRSRGLSPSPHLFSSTTPEKFGRGPRPGAPHSPRGQRSRSAPRAEQRAAAGGGASARLLTAAPAARAADRAEQGEAAAVAAGSPARSPTPPRDAAQRRPGQPAAAPAVARHTCC</sequence>
<evidence type="ECO:0000313" key="3">
    <source>
        <dbReference type="RefSeq" id="XP_070442465.1"/>
    </source>
</evidence>
<evidence type="ECO:0000256" key="1">
    <source>
        <dbReference type="SAM" id="MobiDB-lite"/>
    </source>
</evidence>
<organism evidence="2 3">
    <name type="scientific">Equus przewalskii</name>
    <name type="common">Przewalski's horse</name>
    <name type="synonym">Equus caballus przewalskii</name>
    <dbReference type="NCBI Taxonomy" id="9798"/>
    <lineage>
        <taxon>Eukaryota</taxon>
        <taxon>Metazoa</taxon>
        <taxon>Chordata</taxon>
        <taxon>Craniata</taxon>
        <taxon>Vertebrata</taxon>
        <taxon>Euteleostomi</taxon>
        <taxon>Mammalia</taxon>
        <taxon>Eutheria</taxon>
        <taxon>Laurasiatheria</taxon>
        <taxon>Perissodactyla</taxon>
        <taxon>Equidae</taxon>
        <taxon>Equus</taxon>
    </lineage>
</organism>
<dbReference type="Proteomes" id="UP001652662">
    <property type="component" value="Chromosome 20"/>
</dbReference>
<feature type="compositionally biased region" description="Low complexity" evidence="1">
    <location>
        <begin position="289"/>
        <end position="301"/>
    </location>
</feature>
<accession>A0ABM4LPU1</accession>
<dbReference type="RefSeq" id="XP_070442465.1">
    <property type="nucleotide sequence ID" value="XM_070586364.1"/>
</dbReference>